<feature type="domain" description="HTH bat-type" evidence="3">
    <location>
        <begin position="161"/>
        <end position="212"/>
    </location>
</feature>
<evidence type="ECO:0000256" key="2">
    <source>
        <dbReference type="ARBA" id="ARBA00023163"/>
    </source>
</evidence>
<comment type="caution">
    <text evidence="5">The sequence shown here is derived from an EMBL/GenBank/DDBJ whole genome shotgun (WGS) entry which is preliminary data.</text>
</comment>
<dbReference type="Proteomes" id="UP000017840">
    <property type="component" value="Unassembled WGS sequence"/>
</dbReference>
<proteinExistence type="predicted"/>
<keyword evidence="6" id="KW-1185">Reference proteome</keyword>
<reference evidence="5 6" key="1">
    <citation type="journal article" date="2013" name="Genome Announc.">
        <title>Draft Genome Sequence of 'Candidatus Halobonum tyrrellensis' Strain G22, Isolated from the Hypersaline Waters of Lake Tyrrell, Australia.</title>
        <authorList>
            <person name="Ugalde J.A."/>
            <person name="Narasingarao P."/>
            <person name="Kuo S."/>
            <person name="Podell S."/>
            <person name="Allen E.E."/>
        </authorList>
    </citation>
    <scope>NUCLEOTIDE SEQUENCE [LARGE SCALE GENOMIC DNA]</scope>
    <source>
        <strain evidence="5 6">G22</strain>
    </source>
</reference>
<dbReference type="PANTHER" id="PTHR34236">
    <property type="entry name" value="DIMETHYL SULFOXIDE REDUCTASE TRANSCRIPTIONAL ACTIVATOR"/>
    <property type="match status" value="1"/>
</dbReference>
<keyword evidence="1" id="KW-0805">Transcription regulation</keyword>
<evidence type="ECO:0000313" key="5">
    <source>
        <dbReference type="EMBL" id="ESP88807.1"/>
    </source>
</evidence>
<evidence type="ECO:0000256" key="1">
    <source>
        <dbReference type="ARBA" id="ARBA00023015"/>
    </source>
</evidence>
<dbReference type="eggNOG" id="arCOG02274">
    <property type="taxonomic scope" value="Archaea"/>
</dbReference>
<dbReference type="InterPro" id="IPR056493">
    <property type="entry name" value="HVO_0513_N"/>
</dbReference>
<dbReference type="Pfam" id="PF04967">
    <property type="entry name" value="HTH_10"/>
    <property type="match status" value="1"/>
</dbReference>
<keyword evidence="2" id="KW-0804">Transcription</keyword>
<evidence type="ECO:0000259" key="4">
    <source>
        <dbReference type="Pfam" id="PF24278"/>
    </source>
</evidence>
<organism evidence="5 6">
    <name type="scientific">Candidatus Halobonum tyrrellensis G22</name>
    <dbReference type="NCBI Taxonomy" id="1324957"/>
    <lineage>
        <taxon>Archaea</taxon>
        <taxon>Methanobacteriati</taxon>
        <taxon>Methanobacteriota</taxon>
        <taxon>Stenosarchaea group</taxon>
        <taxon>Halobacteria</taxon>
        <taxon>Halobacteriales</taxon>
        <taxon>Haloferacaceae</taxon>
        <taxon>Candidatus Halobonum</taxon>
    </lineage>
</organism>
<dbReference type="Pfam" id="PF24278">
    <property type="entry name" value="HVO_0513_N"/>
    <property type="match status" value="1"/>
</dbReference>
<accession>V4J067</accession>
<dbReference type="PATRIC" id="fig|1324957.4.peg.1398"/>
<dbReference type="EMBL" id="ASGZ01000023">
    <property type="protein sequence ID" value="ESP88807.1"/>
    <property type="molecule type" value="Genomic_DNA"/>
</dbReference>
<dbReference type="RefSeq" id="WP_023393970.1">
    <property type="nucleotide sequence ID" value="NZ_ASGZ01000023.1"/>
</dbReference>
<evidence type="ECO:0000313" key="6">
    <source>
        <dbReference type="Proteomes" id="UP000017840"/>
    </source>
</evidence>
<dbReference type="AlphaFoldDB" id="V4J067"/>
<name>V4J067_9EURY</name>
<dbReference type="PANTHER" id="PTHR34236:SF1">
    <property type="entry name" value="DIMETHYL SULFOXIDE REDUCTASE TRANSCRIPTIONAL ACTIVATOR"/>
    <property type="match status" value="1"/>
</dbReference>
<gene>
    <name evidence="5" type="ORF">K933_06917</name>
</gene>
<dbReference type="STRING" id="1324957.K933_06917"/>
<protein>
    <submittedName>
        <fullName evidence="5">Bacterio-opsin activator HTH domain protein</fullName>
    </submittedName>
</protein>
<evidence type="ECO:0000259" key="3">
    <source>
        <dbReference type="Pfam" id="PF04967"/>
    </source>
</evidence>
<dbReference type="InterPro" id="IPR007050">
    <property type="entry name" value="HTH_bacterioopsin"/>
</dbReference>
<dbReference type="OrthoDB" id="27447at2157"/>
<sequence>MKYLRLTLRFSGDALHPVHEFIDRHDGVERDLLLHGNTATDGWDTFLFYVDGEREPYEAALESAEQVVDYDLTSLGDGSFYAYLKQEESSIDDQLFGLFSRTGIILVPPVEFVEGGRATLTALGDPEVLQSTLDDLPPEVSASVERIGEYDGRQAAFDPGLTDRQREAAAAAVDRGYYAVPRECGIEDVAAALDCSTGTAAEHLRKAERNVMCALVELRSF</sequence>
<feature type="domain" description="HVO-0513-like N-terminal" evidence="4">
    <location>
        <begin position="16"/>
        <end position="150"/>
    </location>
</feature>